<feature type="chain" id="PRO_5016419728" description="Metalloendopeptidase" evidence="1">
    <location>
        <begin position="30"/>
        <end position="335"/>
    </location>
</feature>
<protein>
    <recommendedName>
        <fullName evidence="4">Metalloendopeptidase</fullName>
    </recommendedName>
</protein>
<dbReference type="STRING" id="1450535.A0A317WJX5"/>
<organism evidence="2 3">
    <name type="scientific">Aspergillus sclerotioniger CBS 115572</name>
    <dbReference type="NCBI Taxonomy" id="1450535"/>
    <lineage>
        <taxon>Eukaryota</taxon>
        <taxon>Fungi</taxon>
        <taxon>Dikarya</taxon>
        <taxon>Ascomycota</taxon>
        <taxon>Pezizomycotina</taxon>
        <taxon>Eurotiomycetes</taxon>
        <taxon>Eurotiomycetidae</taxon>
        <taxon>Eurotiales</taxon>
        <taxon>Aspergillaceae</taxon>
        <taxon>Aspergillus</taxon>
        <taxon>Aspergillus subgen. Circumdati</taxon>
    </lineage>
</organism>
<evidence type="ECO:0000256" key="1">
    <source>
        <dbReference type="SAM" id="SignalP"/>
    </source>
</evidence>
<keyword evidence="1" id="KW-0732">Signal</keyword>
<evidence type="ECO:0000313" key="3">
    <source>
        <dbReference type="Proteomes" id="UP000246702"/>
    </source>
</evidence>
<dbReference type="AlphaFoldDB" id="A0A317WJX5"/>
<dbReference type="InterPro" id="IPR024079">
    <property type="entry name" value="MetalloPept_cat_dom_sf"/>
</dbReference>
<dbReference type="SUPFAM" id="SSF55486">
    <property type="entry name" value="Metalloproteases ('zincins'), catalytic domain"/>
    <property type="match status" value="1"/>
</dbReference>
<dbReference type="RefSeq" id="XP_025467220.1">
    <property type="nucleotide sequence ID" value="XM_025611860.1"/>
</dbReference>
<accession>A0A317WJX5</accession>
<dbReference type="GeneID" id="37114003"/>
<evidence type="ECO:0000313" key="2">
    <source>
        <dbReference type="EMBL" id="PWY86629.1"/>
    </source>
</evidence>
<proteinExistence type="predicted"/>
<dbReference type="Proteomes" id="UP000246702">
    <property type="component" value="Unassembled WGS sequence"/>
</dbReference>
<sequence length="335" mass="39214">MASLWQWMMGFLLFFFFLLLLATFPVVDAGHPDWEHARFPSTEFLSLKPGLGSHFWPESTIPLCYESDDTRNIFHDILWAAMRLWYAAGLPERFRLLEINGQSCTDKPWESLYVKQTRDLFSSDIGMPMVNMEGTPFYPPVNKPTLHVFINRANMQWTIKQVAHELGHSFGLLHEHQDPSFWGLHSTERVFKFNCIYLVDFNEVTKDLSVEEIWGIHGVCKDQRQANSVGFRAADWLPEQGEIYSSHWWWADASMVDWDSIMLYQSFSDTIDYDNKPVLSRYSDAWTWGPNWSPSVGDVAALKTIYHSFWVNPSLPFWNDIRSPYYEVFRQFSSC</sequence>
<keyword evidence="3" id="KW-1185">Reference proteome</keyword>
<evidence type="ECO:0008006" key="4">
    <source>
        <dbReference type="Google" id="ProtNLM"/>
    </source>
</evidence>
<name>A0A317WJX5_9EURO</name>
<reference evidence="2 3" key="1">
    <citation type="submission" date="2016-12" db="EMBL/GenBank/DDBJ databases">
        <title>The genomes of Aspergillus section Nigri reveals drivers in fungal speciation.</title>
        <authorList>
            <consortium name="DOE Joint Genome Institute"/>
            <person name="Vesth T.C."/>
            <person name="Nybo J."/>
            <person name="Theobald S."/>
            <person name="Brandl J."/>
            <person name="Frisvad J.C."/>
            <person name="Nielsen K.F."/>
            <person name="Lyhne E.K."/>
            <person name="Kogle M.E."/>
            <person name="Kuo A."/>
            <person name="Riley R."/>
            <person name="Clum A."/>
            <person name="Nolan M."/>
            <person name="Lipzen A."/>
            <person name="Salamov A."/>
            <person name="Henrissat B."/>
            <person name="Wiebenga A."/>
            <person name="De Vries R.P."/>
            <person name="Grigoriev I.V."/>
            <person name="Mortensen U.H."/>
            <person name="Andersen M.R."/>
            <person name="Baker S.E."/>
        </authorList>
    </citation>
    <scope>NUCLEOTIDE SEQUENCE [LARGE SCALE GENOMIC DNA]</scope>
    <source>
        <strain evidence="2 3">CBS 115572</strain>
    </source>
</reference>
<gene>
    <name evidence="2" type="ORF">BO94DRAFT_535770</name>
</gene>
<dbReference type="Gene3D" id="3.40.390.10">
    <property type="entry name" value="Collagenase (Catalytic Domain)"/>
    <property type="match status" value="1"/>
</dbReference>
<comment type="caution">
    <text evidence="2">The sequence shown here is derived from an EMBL/GenBank/DDBJ whole genome shotgun (WGS) entry which is preliminary data.</text>
</comment>
<dbReference type="EMBL" id="MSFK01000015">
    <property type="protein sequence ID" value="PWY86629.1"/>
    <property type="molecule type" value="Genomic_DNA"/>
</dbReference>
<dbReference type="GO" id="GO:0008237">
    <property type="term" value="F:metallopeptidase activity"/>
    <property type="evidence" value="ECO:0007669"/>
    <property type="project" value="InterPro"/>
</dbReference>
<feature type="signal peptide" evidence="1">
    <location>
        <begin position="1"/>
        <end position="29"/>
    </location>
</feature>
<dbReference type="OrthoDB" id="291007at2759"/>